<evidence type="ECO:0000256" key="2">
    <source>
        <dbReference type="ARBA" id="ARBA00022723"/>
    </source>
</evidence>
<dbReference type="GO" id="GO:0030154">
    <property type="term" value="P:cell differentiation"/>
    <property type="evidence" value="ECO:0007669"/>
    <property type="project" value="UniProtKB-KW"/>
</dbReference>
<evidence type="ECO:0000259" key="12">
    <source>
        <dbReference type="PROSITE" id="PS50004"/>
    </source>
</evidence>
<dbReference type="Ensembl" id="ENSCAFT00845017005.1">
    <property type="protein sequence ID" value="ENSCAFP00845013245.1"/>
    <property type="gene ID" value="ENSCAFG00845008955.1"/>
</dbReference>
<dbReference type="Pfam" id="PF00595">
    <property type="entry name" value="PDZ"/>
    <property type="match status" value="1"/>
</dbReference>
<dbReference type="Pfam" id="PF22601">
    <property type="entry name" value="RIM2a_ZnF"/>
    <property type="match status" value="1"/>
</dbReference>
<feature type="domain" description="C2" evidence="12">
    <location>
        <begin position="1408"/>
        <end position="1526"/>
    </location>
</feature>
<reference evidence="16" key="2">
    <citation type="submission" date="2025-08" db="UniProtKB">
        <authorList>
            <consortium name="Ensembl"/>
        </authorList>
    </citation>
    <scope>IDENTIFICATION</scope>
    <source>
        <strain evidence="16">Boxer</strain>
    </source>
</reference>
<dbReference type="InterPro" id="IPR054386">
    <property type="entry name" value="RIM_Znf"/>
</dbReference>
<dbReference type="PANTHER" id="PTHR12157">
    <property type="entry name" value="REGULATING SYNAPTIC MEMBRANE EXOCYTOSIS PROTEIN"/>
    <property type="match status" value="1"/>
</dbReference>
<feature type="region of interest" description="Disordered" evidence="11">
    <location>
        <begin position="1276"/>
        <end position="1295"/>
    </location>
</feature>
<feature type="coiled-coil region" evidence="10">
    <location>
        <begin position="44"/>
        <end position="85"/>
    </location>
</feature>
<keyword evidence="1" id="KW-0597">Phosphoprotein</keyword>
<sequence>MSAPVGPRGRPAPTPAASQPPLQPEMPDLSHLTEEERKIILAVMDRQKKEEEKEQSVLKKLHQQFEMYKEQVKKMGEESQQQQEQKGDAPTCGICHKTKFADGCGHNCSYCQTKFCARCGGRVSLRSNKVMWVCNLCRKQQEILTKSGAWFYNSGSNTSQQPDQKILRGLRNEEAPQEKKAKVHEQAQFQGPSGDLSVPAVEKSRSHGLTRQDSIKNGSGVKHQIASDIASDRTRSPSISRDQNRRYDQREEREEYSQYATSDNAMPRSPSDYADRRSQREPQFYEESDHINYRDSNRRSHRHSKEYIVDDEDVDSRDEYERQRREEEYQARYRSDPNLARYPVKPQPYEEQMRIHAEVSRARHERRHSDVSLANAELEDSRISMLRMERPSRQRSISERRAAMENQRSYSMERTREAQGPSSYPQRTTNHSPPTPRRSPIPIDRPDMRRTDSLRKQHHLDPSSAVRKTKREKMETMLRNDSLSSDQSESVRPPPPKPHKSKKGGKMRQVSLSSSEEELASTPEYTSCDDVEIESESVSEKGDMDYNWLDHTSWHSSEASPMSLHPVTWQPSKDGDRLIGRILLNKRLKDGSVPRDSGAMLGLKVVGGKMTESGRLCAFITKVKKGSLADTVGHLRPGDEVLEWNGRLLQGATFEEVYNIILESKPEPQVELVVSRPIGDIPRIPDSTHAQLESSSSSFESQKMDRPSISVTSPMSPGMLRDVPQYLSGQLSSQSLSRRTTPFVPRVQIKLWFDKVGHQLIVTILGAKDLPSREDGRPRNPYVKIYFLPDRSDKNKRRTKTVKKTLEPKWNQTFIYSPVHRREFRERMLEITLWDQARVREEESEFLGEILIELETALLDDEPHWYKLQTHDVSSLPLPHPSPYMPRRQLHGESPTRRLQNKALCSYNSGSKRISDSEISDYDCDDGIGIVSDYRHNGRDLQSSTLSVPEQVMSSNHCSPSGSPHRVDVIGRTRSWSPSVPPPQSRNVEQGLRGTRSTAGHYNTISRMDRHRVMDDHYSPDRDSHFLTLPRSRYSQNIEHHHRDGRDCEAADRQPYHRSRSTEQRPLLERTTTRSRSTERPDTNLMRSMPSLMTGRSAPPSPALSRSHPRTGSVQTSPSSTPVAGRRGRQLPQLPPKGTLERKVDSTRRRHAGAMDIEERNRQMKINKYKQVAGSDPRLEQDYHSKYRSGWDPHRGADNISTKSSDSDVSDISAVSRTSSASRFSSTSYMSVQSERPRGNKKISVFTSKMQSRQMGVSGKNMAKSTSISGDMCSLEKADGSQSDTAVGALGTSGKKRRSSIGAKMVAIVGLSRKSRSASQLSQTEAGGKKLRSTVQRSTETGLAVEMRNWMTRQASRESTDGSMNSYSSEGNLIFPGVRLASDSQFSDFLDGLGPAQLVGRQTLATPAMGDIQVGMMDKKGQLEVEIIRARGLVVKPGSKTLPAPYVKVYLLDNGVCIAKKKTKVARKTLEPLYQQLLSFEESPQGKVLQIIVWGDYGRMDHKSFMGVAQILLDELELSNMVIGWFKLFPPSSLVDPTLAPLTRRASQSSLESSTGPSYSRS</sequence>
<evidence type="ECO:0000256" key="9">
    <source>
        <dbReference type="PROSITE-ProRule" id="PRU00091"/>
    </source>
</evidence>
<dbReference type="FunFam" id="2.30.42.10:FF:000003">
    <property type="entry name" value="Regulating synaptic membrane exocytosis protein 1, putative"/>
    <property type="match status" value="1"/>
</dbReference>
<dbReference type="FunFam" id="3.30.40.10:FF:000044">
    <property type="entry name" value="Regulating synaptic membrane exocytosis protein 2"/>
    <property type="match status" value="1"/>
</dbReference>
<dbReference type="PROSITE" id="PS50106">
    <property type="entry name" value="PDZ"/>
    <property type="match status" value="1"/>
</dbReference>
<dbReference type="GO" id="GO:0006887">
    <property type="term" value="P:exocytosis"/>
    <property type="evidence" value="ECO:0007669"/>
    <property type="project" value="InterPro"/>
</dbReference>
<dbReference type="SUPFAM" id="SSF57903">
    <property type="entry name" value="FYVE/PHD zinc finger"/>
    <property type="match status" value="1"/>
</dbReference>
<evidence type="ECO:0000259" key="13">
    <source>
        <dbReference type="PROSITE" id="PS50106"/>
    </source>
</evidence>
<evidence type="ECO:0000256" key="7">
    <source>
        <dbReference type="ARBA" id="ARBA00023018"/>
    </source>
</evidence>
<evidence type="ECO:0000256" key="8">
    <source>
        <dbReference type="ARBA" id="ARBA00034103"/>
    </source>
</evidence>
<dbReference type="FunFam" id="2.60.40.150:FF:000003">
    <property type="entry name" value="Regulating synaptic membrane exocytosis protein 2"/>
    <property type="match status" value="1"/>
</dbReference>
<dbReference type="CDD" id="cd06714">
    <property type="entry name" value="PDZ_RIM-like"/>
    <property type="match status" value="1"/>
</dbReference>
<feature type="compositionally biased region" description="Basic and acidic residues" evidence="11">
    <location>
        <begin position="287"/>
        <end position="298"/>
    </location>
</feature>
<dbReference type="OrthoDB" id="420032at2759"/>
<keyword evidence="2" id="KW-0479">Metal-binding</keyword>
<dbReference type="GeneTree" id="ENSGT00940000155236"/>
<feature type="compositionally biased region" description="Polar residues" evidence="11">
    <location>
        <begin position="1112"/>
        <end position="1122"/>
    </location>
</feature>
<feature type="compositionally biased region" description="Polar residues" evidence="11">
    <location>
        <begin position="420"/>
        <end position="431"/>
    </location>
</feature>
<dbReference type="Pfam" id="PF00168">
    <property type="entry name" value="C2"/>
    <property type="match status" value="2"/>
</dbReference>
<keyword evidence="3" id="KW-0677">Repeat</keyword>
<feature type="compositionally biased region" description="Low complexity" evidence="11">
    <location>
        <begin position="1"/>
        <end position="17"/>
    </location>
</feature>
<feature type="region of interest" description="Disordered" evidence="11">
    <location>
        <begin position="174"/>
        <end position="537"/>
    </location>
</feature>
<feature type="domain" description="RabBD" evidence="15">
    <location>
        <begin position="26"/>
        <end position="154"/>
    </location>
</feature>
<proteinExistence type="predicted"/>
<dbReference type="Gene3D" id="3.30.40.10">
    <property type="entry name" value="Zinc/RING finger domain, C3HC4 (zinc finger)"/>
    <property type="match status" value="1"/>
</dbReference>
<evidence type="ECO:0000256" key="5">
    <source>
        <dbReference type="ARBA" id="ARBA00022782"/>
    </source>
</evidence>
<dbReference type="InterPro" id="IPR035892">
    <property type="entry name" value="C2_domain_sf"/>
</dbReference>
<dbReference type="GO" id="GO:0008270">
    <property type="term" value="F:zinc ion binding"/>
    <property type="evidence" value="ECO:0007669"/>
    <property type="project" value="UniProtKB-KW"/>
</dbReference>
<reference evidence="16" key="3">
    <citation type="submission" date="2025-09" db="UniProtKB">
        <authorList>
            <consortium name="Ensembl"/>
        </authorList>
    </citation>
    <scope>IDENTIFICATION</scope>
    <source>
        <strain evidence="16">Boxer</strain>
    </source>
</reference>
<dbReference type="GO" id="GO:0031267">
    <property type="term" value="F:small GTPase binding"/>
    <property type="evidence" value="ECO:0007669"/>
    <property type="project" value="InterPro"/>
</dbReference>
<evidence type="ECO:0000256" key="3">
    <source>
        <dbReference type="ARBA" id="ARBA00022737"/>
    </source>
</evidence>
<accession>A0A8I3N7L1</accession>
<dbReference type="PROSITE" id="PS50004">
    <property type="entry name" value="C2"/>
    <property type="match status" value="2"/>
</dbReference>
<keyword evidence="7" id="KW-0770">Synapse</keyword>
<feature type="domain" description="C2" evidence="12">
    <location>
        <begin position="743"/>
        <end position="866"/>
    </location>
</feature>
<dbReference type="CDD" id="cd04028">
    <property type="entry name" value="C2B_RIM1alpha"/>
    <property type="match status" value="1"/>
</dbReference>
<dbReference type="PROSITE" id="PS50178">
    <property type="entry name" value="ZF_FYVE"/>
    <property type="match status" value="1"/>
</dbReference>
<feature type="compositionally biased region" description="Basic residues" evidence="11">
    <location>
        <begin position="497"/>
        <end position="506"/>
    </location>
</feature>
<feature type="region of interest" description="Disordered" evidence="11">
    <location>
        <begin position="1317"/>
        <end position="1339"/>
    </location>
</feature>
<dbReference type="GO" id="GO:0006886">
    <property type="term" value="P:intracellular protein transport"/>
    <property type="evidence" value="ECO:0007669"/>
    <property type="project" value="InterPro"/>
</dbReference>
<gene>
    <name evidence="16" type="primary">RIMS2</name>
</gene>
<dbReference type="GO" id="GO:0045202">
    <property type="term" value="C:synapse"/>
    <property type="evidence" value="ECO:0007669"/>
    <property type="project" value="UniProtKB-SubCell"/>
</dbReference>
<feature type="compositionally biased region" description="Basic and acidic residues" evidence="11">
    <location>
        <begin position="444"/>
        <end position="461"/>
    </location>
</feature>
<feature type="domain" description="FYVE-type" evidence="14">
    <location>
        <begin position="86"/>
        <end position="142"/>
    </location>
</feature>
<feature type="compositionally biased region" description="Basic and acidic residues" evidence="11">
    <location>
        <begin position="242"/>
        <end position="256"/>
    </location>
</feature>
<feature type="domain" description="PDZ" evidence="13">
    <location>
        <begin position="590"/>
        <end position="676"/>
    </location>
</feature>
<feature type="compositionally biased region" description="Basic and acidic residues" evidence="11">
    <location>
        <begin position="317"/>
        <end position="335"/>
    </location>
</feature>
<dbReference type="GO" id="GO:0016020">
    <property type="term" value="C:membrane"/>
    <property type="evidence" value="ECO:0007669"/>
    <property type="project" value="InterPro"/>
</dbReference>
<evidence type="ECO:0000256" key="4">
    <source>
        <dbReference type="ARBA" id="ARBA00022771"/>
    </source>
</evidence>
<dbReference type="InterPro" id="IPR011011">
    <property type="entry name" value="Znf_FYVE_PHD"/>
</dbReference>
<dbReference type="InterPro" id="IPR000008">
    <property type="entry name" value="C2_dom"/>
</dbReference>
<dbReference type="InterPro" id="IPR010911">
    <property type="entry name" value="Rab_BD"/>
</dbReference>
<feature type="region of interest" description="Disordered" evidence="11">
    <location>
        <begin position="1038"/>
        <end position="1208"/>
    </location>
</feature>
<evidence type="ECO:0000256" key="6">
    <source>
        <dbReference type="ARBA" id="ARBA00022833"/>
    </source>
</evidence>
<dbReference type="InterPro" id="IPR001478">
    <property type="entry name" value="PDZ"/>
</dbReference>
<dbReference type="SMART" id="SM00239">
    <property type="entry name" value="C2"/>
    <property type="match status" value="2"/>
</dbReference>
<evidence type="ECO:0000256" key="1">
    <source>
        <dbReference type="ARBA" id="ARBA00022553"/>
    </source>
</evidence>
<feature type="compositionally biased region" description="Basic and acidic residues" evidence="11">
    <location>
        <begin position="379"/>
        <end position="403"/>
    </location>
</feature>
<dbReference type="FunFam" id="2.60.40.150:FF:000001">
    <property type="entry name" value="Regulating synaptic membrane exocytosis 3, isoform CRA_a"/>
    <property type="match status" value="1"/>
</dbReference>
<keyword evidence="10" id="KW-0175">Coiled coil</keyword>
<dbReference type="CDD" id="cd04031">
    <property type="entry name" value="C2A_RIM1alpha"/>
    <property type="match status" value="1"/>
</dbReference>
<keyword evidence="4 9" id="KW-0863">Zinc-finger</keyword>
<dbReference type="PANTHER" id="PTHR12157:SF15">
    <property type="entry name" value="REGULATING SYNAPTIC MEMBRANE EXOCYTOSIS PROTEIN 2"/>
    <property type="match status" value="1"/>
</dbReference>
<name>A0A8I3N7L1_CANLF</name>
<feature type="region of interest" description="Disordered" evidence="11">
    <location>
        <begin position="1"/>
        <end position="33"/>
    </location>
</feature>
<dbReference type="Gene3D" id="2.30.42.10">
    <property type="match status" value="1"/>
</dbReference>
<feature type="compositionally biased region" description="Basic and acidic residues" evidence="11">
    <location>
        <begin position="1038"/>
        <end position="1082"/>
    </location>
</feature>
<keyword evidence="6" id="KW-0862">Zinc</keyword>
<dbReference type="SUPFAM" id="SSF49562">
    <property type="entry name" value="C2 domain (Calcium/lipid-binding domain, CaLB)"/>
    <property type="match status" value="2"/>
</dbReference>
<feature type="region of interest" description="Disordered" evidence="11">
    <location>
        <begin position="973"/>
        <end position="1000"/>
    </location>
</feature>
<evidence type="ECO:0000259" key="14">
    <source>
        <dbReference type="PROSITE" id="PS50178"/>
    </source>
</evidence>
<dbReference type="InterPro" id="IPR013083">
    <property type="entry name" value="Znf_RING/FYVE/PHD"/>
</dbReference>
<feature type="compositionally biased region" description="Basic and acidic residues" evidence="11">
    <location>
        <begin position="351"/>
        <end position="370"/>
    </location>
</feature>
<evidence type="ECO:0000313" key="16">
    <source>
        <dbReference type="Ensembl" id="ENSCAFP00845013245.1"/>
    </source>
</evidence>
<comment type="subcellular location">
    <subcellularLocation>
        <location evidence="8">Synapse</location>
    </subcellularLocation>
</comment>
<dbReference type="Proteomes" id="UP000805418">
    <property type="component" value="Chromosome 13"/>
</dbReference>
<feature type="compositionally biased region" description="Acidic residues" evidence="11">
    <location>
        <begin position="527"/>
        <end position="537"/>
    </location>
</feature>
<feature type="compositionally biased region" description="Polar residues" evidence="11">
    <location>
        <begin position="479"/>
        <end position="490"/>
    </location>
</feature>
<feature type="region of interest" description="Disordered" evidence="11">
    <location>
        <begin position="684"/>
        <end position="717"/>
    </location>
</feature>
<evidence type="ECO:0000256" key="10">
    <source>
        <dbReference type="SAM" id="Coils"/>
    </source>
</evidence>
<dbReference type="Gene3D" id="2.60.40.150">
    <property type="entry name" value="C2 domain"/>
    <property type="match status" value="2"/>
</dbReference>
<feature type="compositionally biased region" description="Basic and acidic residues" evidence="11">
    <location>
        <begin position="174"/>
        <end position="185"/>
    </location>
</feature>
<dbReference type="SMART" id="SM00228">
    <property type="entry name" value="PDZ"/>
    <property type="match status" value="1"/>
</dbReference>
<feature type="compositionally biased region" description="Polar residues" evidence="11">
    <location>
        <begin position="207"/>
        <end position="217"/>
    </location>
</feature>
<evidence type="ECO:0000256" key="11">
    <source>
        <dbReference type="SAM" id="MobiDB-lite"/>
    </source>
</evidence>
<organism evidence="16 17">
    <name type="scientific">Canis lupus familiaris</name>
    <name type="common">Dog</name>
    <name type="synonym">Canis familiaris</name>
    <dbReference type="NCBI Taxonomy" id="9615"/>
    <lineage>
        <taxon>Eukaryota</taxon>
        <taxon>Metazoa</taxon>
        <taxon>Chordata</taxon>
        <taxon>Craniata</taxon>
        <taxon>Vertebrata</taxon>
        <taxon>Euteleostomi</taxon>
        <taxon>Mammalia</taxon>
        <taxon>Eutheria</taxon>
        <taxon>Laurasiatheria</taxon>
        <taxon>Carnivora</taxon>
        <taxon>Caniformia</taxon>
        <taxon>Canidae</taxon>
        <taxon>Canis</taxon>
    </lineage>
</organism>
<dbReference type="InterPro" id="IPR017455">
    <property type="entry name" value="Znf_FYVE-rel"/>
</dbReference>
<dbReference type="SUPFAM" id="SSF50156">
    <property type="entry name" value="PDZ domain-like"/>
    <property type="match status" value="1"/>
</dbReference>
<keyword evidence="17" id="KW-1185">Reference proteome</keyword>
<dbReference type="InterPro" id="IPR036034">
    <property type="entry name" value="PDZ_sf"/>
</dbReference>
<reference evidence="16" key="1">
    <citation type="submission" date="2020-03" db="EMBL/GenBank/DDBJ databases">
        <title>Long-read based genome assembly of a Labrador retriever dog.</title>
        <authorList>
            <person name="Eory L."/>
            <person name="Zhang W."/>
            <person name="Schoenebeck J."/>
        </authorList>
    </citation>
    <scope>NUCLEOTIDE SEQUENCE [LARGE SCALE GENOMIC DNA]</scope>
    <source>
        <strain evidence="16">Labrador retriever</strain>
    </source>
</reference>
<dbReference type="InterPro" id="IPR039032">
    <property type="entry name" value="Rim-like"/>
</dbReference>
<dbReference type="PROSITE" id="PS50916">
    <property type="entry name" value="RABBD"/>
    <property type="match status" value="1"/>
</dbReference>
<feature type="compositionally biased region" description="Basic and acidic residues" evidence="11">
    <location>
        <begin position="1177"/>
        <end position="1197"/>
    </location>
</feature>
<protein>
    <submittedName>
        <fullName evidence="16">Regulating synaptic membrane exocytosis 2</fullName>
    </submittedName>
</protein>
<keyword evidence="5" id="KW-0221">Differentiation</keyword>
<evidence type="ECO:0000259" key="15">
    <source>
        <dbReference type="PROSITE" id="PS50916"/>
    </source>
</evidence>
<evidence type="ECO:0000313" key="17">
    <source>
        <dbReference type="Proteomes" id="UP000805418"/>
    </source>
</evidence>